<dbReference type="AlphaFoldDB" id="A0A089Q4I2"/>
<reference evidence="2 3" key="1">
    <citation type="journal article" date="2014" name="PLoS ONE">
        <title>Genome Information of Methylobacterium oryzae, a Plant-Probiotic Methylotroph in the Phyllosphere.</title>
        <authorList>
            <person name="Kwak M.J."/>
            <person name="Jeong H."/>
            <person name="Madhaiyan M."/>
            <person name="Lee Y."/>
            <person name="Sa T.M."/>
            <person name="Oh T.K."/>
            <person name="Kim J.F."/>
        </authorList>
    </citation>
    <scope>NUCLEOTIDE SEQUENCE [LARGE SCALE GENOMIC DNA]</scope>
    <source>
        <strain evidence="2 3">CBMB20</strain>
    </source>
</reference>
<dbReference type="HOGENOM" id="CLU_163135_1_0_5"/>
<dbReference type="EMBL" id="CP003811">
    <property type="protein sequence ID" value="AIQ89434.1"/>
    <property type="molecule type" value="Genomic_DNA"/>
</dbReference>
<dbReference type="InterPro" id="IPR054189">
    <property type="entry name" value="DUF6894"/>
</dbReference>
<dbReference type="Proteomes" id="UP000029492">
    <property type="component" value="Chromosome"/>
</dbReference>
<evidence type="ECO:0000313" key="2">
    <source>
        <dbReference type="EMBL" id="AIQ89434.1"/>
    </source>
</evidence>
<evidence type="ECO:0000313" key="3">
    <source>
        <dbReference type="Proteomes" id="UP000029492"/>
    </source>
</evidence>
<name>A0A089Q4I2_9HYPH</name>
<keyword evidence="3" id="KW-1185">Reference proteome</keyword>
<gene>
    <name evidence="2" type="ORF">MOC_1679</name>
</gene>
<feature type="domain" description="DUF6894" evidence="1">
    <location>
        <begin position="4"/>
        <end position="71"/>
    </location>
</feature>
<dbReference type="KEGG" id="mor:MOC_1679"/>
<evidence type="ECO:0000259" key="1">
    <source>
        <dbReference type="Pfam" id="PF21834"/>
    </source>
</evidence>
<sequence>MSERFYFDVESGEETIRDEEGVEVGSLDEALAEARSVIAEMADEVCAADPGRSWSLVVRDTAGRPIRRLPIRR</sequence>
<proteinExistence type="predicted"/>
<dbReference type="Pfam" id="PF21834">
    <property type="entry name" value="DUF6894"/>
    <property type="match status" value="1"/>
</dbReference>
<protein>
    <submittedName>
        <fullName evidence="2">Protein of unassigned function</fullName>
    </submittedName>
</protein>
<accession>A0A089Q4I2</accession>
<dbReference type="RefSeq" id="WP_043382412.1">
    <property type="nucleotide sequence ID" value="NZ_CP003811.1"/>
</dbReference>
<dbReference type="GeneID" id="96606450"/>
<organism evidence="2 3">
    <name type="scientific">Methylobacterium oryzae CBMB20</name>
    <dbReference type="NCBI Taxonomy" id="693986"/>
    <lineage>
        <taxon>Bacteria</taxon>
        <taxon>Pseudomonadati</taxon>
        <taxon>Pseudomonadota</taxon>
        <taxon>Alphaproteobacteria</taxon>
        <taxon>Hyphomicrobiales</taxon>
        <taxon>Methylobacteriaceae</taxon>
        <taxon>Methylobacterium</taxon>
    </lineage>
</organism>